<name>A0A1D9M9J2_9RHOB</name>
<keyword evidence="5 13" id="KW-0375">Hydrogen ion transport</keyword>
<dbReference type="HAMAP" id="MF_01398">
    <property type="entry name" value="ATP_synth_b_bprime"/>
    <property type="match status" value="1"/>
</dbReference>
<keyword evidence="2 13" id="KW-0813">Transport</keyword>
<keyword evidence="3 13" id="KW-0138">CF(0)</keyword>
<reference evidence="17 18" key="1">
    <citation type="submission" date="2016-10" db="EMBL/GenBank/DDBJ databases">
        <title>Rhodobacter sp. LPB0142, isolated from sea water.</title>
        <authorList>
            <person name="Kim E."/>
            <person name="Yi H."/>
        </authorList>
    </citation>
    <scope>NUCLEOTIDE SEQUENCE [LARGE SCALE GENOMIC DNA]</scope>
    <source>
        <strain evidence="17 18">LPB0142</strain>
    </source>
</reference>
<evidence type="ECO:0000256" key="8">
    <source>
        <dbReference type="ARBA" id="ARBA00023136"/>
    </source>
</evidence>
<evidence type="ECO:0000256" key="11">
    <source>
        <dbReference type="ARBA" id="ARBA00025614"/>
    </source>
</evidence>
<evidence type="ECO:0000256" key="10">
    <source>
        <dbReference type="ARBA" id="ARBA00025198"/>
    </source>
</evidence>
<keyword evidence="13" id="KW-1003">Cell membrane</keyword>
<feature type="coiled-coil region" evidence="15">
    <location>
        <begin position="62"/>
        <end position="140"/>
    </location>
</feature>
<dbReference type="STRING" id="1850250.LPB142_03490"/>
<dbReference type="GO" id="GO:0005886">
    <property type="term" value="C:plasma membrane"/>
    <property type="evidence" value="ECO:0007669"/>
    <property type="project" value="UniProtKB-SubCell"/>
</dbReference>
<evidence type="ECO:0000256" key="9">
    <source>
        <dbReference type="ARBA" id="ARBA00023310"/>
    </source>
</evidence>
<feature type="chain" id="PRO_5009443408" description="ATP synthase subunit b" evidence="16">
    <location>
        <begin position="19"/>
        <end position="186"/>
    </location>
</feature>
<evidence type="ECO:0000256" key="5">
    <source>
        <dbReference type="ARBA" id="ARBA00022781"/>
    </source>
</evidence>
<protein>
    <recommendedName>
        <fullName evidence="13">ATP synthase subunit b</fullName>
    </recommendedName>
    <alternativeName>
        <fullName evidence="13">ATP synthase F(0) sector subunit b</fullName>
    </alternativeName>
    <alternativeName>
        <fullName evidence="13">ATPase subunit I</fullName>
    </alternativeName>
    <alternativeName>
        <fullName evidence="13">F-type ATPase subunit b</fullName>
        <shortName evidence="13">F-ATPase subunit b</shortName>
    </alternativeName>
</protein>
<dbReference type="EMBL" id="CP017781">
    <property type="protein sequence ID" value="AOZ68491.1"/>
    <property type="molecule type" value="Genomic_DNA"/>
</dbReference>
<dbReference type="Pfam" id="PF00430">
    <property type="entry name" value="ATP-synt_B"/>
    <property type="match status" value="1"/>
</dbReference>
<dbReference type="InterPro" id="IPR002146">
    <property type="entry name" value="ATP_synth_b/b'su_bac/chlpt"/>
</dbReference>
<accession>A0A1D9M9J2</accession>
<keyword evidence="4 13" id="KW-0812">Transmembrane</keyword>
<keyword evidence="6 13" id="KW-1133">Transmembrane helix</keyword>
<dbReference type="GO" id="GO:0046933">
    <property type="term" value="F:proton-transporting ATP synthase activity, rotational mechanism"/>
    <property type="evidence" value="ECO:0007669"/>
    <property type="project" value="UniProtKB-UniRule"/>
</dbReference>
<dbReference type="KEGG" id="rhp:LPB142_03490"/>
<evidence type="ECO:0000256" key="1">
    <source>
        <dbReference type="ARBA" id="ARBA00005513"/>
    </source>
</evidence>
<dbReference type="Proteomes" id="UP000176562">
    <property type="component" value="Chromosome"/>
</dbReference>
<dbReference type="InterPro" id="IPR050059">
    <property type="entry name" value="ATP_synthase_B_chain"/>
</dbReference>
<dbReference type="AlphaFoldDB" id="A0A1D9M9J2"/>
<dbReference type="PANTHER" id="PTHR33445:SF1">
    <property type="entry name" value="ATP SYNTHASE SUBUNIT B"/>
    <property type="match status" value="1"/>
</dbReference>
<keyword evidence="7 13" id="KW-0406">Ion transport</keyword>
<comment type="subcellular location">
    <subcellularLocation>
        <location evidence="13">Cell membrane</location>
        <topology evidence="13">Single-pass membrane protein</topology>
    </subcellularLocation>
    <subcellularLocation>
        <location evidence="12">Endomembrane system</location>
        <topology evidence="12">Single-pass membrane protein</topology>
    </subcellularLocation>
</comment>
<evidence type="ECO:0000256" key="13">
    <source>
        <dbReference type="HAMAP-Rule" id="MF_01398"/>
    </source>
</evidence>
<evidence type="ECO:0000256" key="2">
    <source>
        <dbReference type="ARBA" id="ARBA00022448"/>
    </source>
</evidence>
<keyword evidence="15" id="KW-0175">Coiled coil</keyword>
<keyword evidence="8 13" id="KW-0472">Membrane</keyword>
<comment type="function">
    <text evidence="11">Component of the F(0) channel, it forms part of the peripheral stalk, linking F(1) to F(0). The b'-subunit is a diverged and duplicated form of b found in plants and photosynthetic bacteria.</text>
</comment>
<evidence type="ECO:0000313" key="18">
    <source>
        <dbReference type="Proteomes" id="UP000176562"/>
    </source>
</evidence>
<dbReference type="NCBIfam" id="NF009989">
    <property type="entry name" value="PRK13455.1"/>
    <property type="match status" value="1"/>
</dbReference>
<dbReference type="GO" id="GO:0045259">
    <property type="term" value="C:proton-transporting ATP synthase complex"/>
    <property type="evidence" value="ECO:0007669"/>
    <property type="project" value="UniProtKB-KW"/>
</dbReference>
<dbReference type="RefSeq" id="WP_068767226.1">
    <property type="nucleotide sequence ID" value="NZ_CP017781.1"/>
</dbReference>
<evidence type="ECO:0000256" key="3">
    <source>
        <dbReference type="ARBA" id="ARBA00022547"/>
    </source>
</evidence>
<organism evidence="17 18">
    <name type="scientific">Rhodobacter xanthinilyticus</name>
    <dbReference type="NCBI Taxonomy" id="1850250"/>
    <lineage>
        <taxon>Bacteria</taxon>
        <taxon>Pseudomonadati</taxon>
        <taxon>Pseudomonadota</taxon>
        <taxon>Alphaproteobacteria</taxon>
        <taxon>Rhodobacterales</taxon>
        <taxon>Rhodobacter group</taxon>
        <taxon>Rhodobacter</taxon>
    </lineage>
</organism>
<evidence type="ECO:0000256" key="7">
    <source>
        <dbReference type="ARBA" id="ARBA00023065"/>
    </source>
</evidence>
<evidence type="ECO:0000256" key="4">
    <source>
        <dbReference type="ARBA" id="ARBA00022692"/>
    </source>
</evidence>
<gene>
    <name evidence="13" type="primary">atpF</name>
    <name evidence="17" type="ORF">LPB142_03490</name>
</gene>
<evidence type="ECO:0000313" key="17">
    <source>
        <dbReference type="EMBL" id="AOZ68491.1"/>
    </source>
</evidence>
<dbReference type="GO" id="GO:0012505">
    <property type="term" value="C:endomembrane system"/>
    <property type="evidence" value="ECO:0007669"/>
    <property type="project" value="UniProtKB-SubCell"/>
</dbReference>
<keyword evidence="16" id="KW-0732">Signal</keyword>
<keyword evidence="18" id="KW-1185">Reference proteome</keyword>
<comment type="subunit">
    <text evidence="13">F-type ATPases have 2 components, F(1) - the catalytic core - and F(0) - the membrane proton channel. F(1) has five subunits: alpha(3), beta(3), gamma(1), delta(1), epsilon(1). F(0) has three main subunits: a(1), b(2) and c(10-14). The alpha and beta chains form an alternating ring which encloses part of the gamma chain. F(1) is attached to F(0) by a central stalk formed by the gamma and epsilon chains, while a peripheral stalk is formed by the delta and b chains.</text>
</comment>
<sequence length="186" mass="19943">MMKKLAFLLILAAQPALAASEGPFLSLRNPYFVILIAFLVFIGLLFKFKVPGMIGAQLDKRAAGIKSDLEEARELREEAQSILASYERKARDVQAQADEIVVAAKRDAMAAAEQAKADLRDSIARRLKAAEDQIASAEASALKEVKDRAVQVAVAAAGEVLAKQMGAAEQAGLIDAAIAEVETRLH</sequence>
<dbReference type="PANTHER" id="PTHR33445">
    <property type="entry name" value="ATP SYNTHASE SUBUNIT B', CHLOROPLASTIC"/>
    <property type="match status" value="1"/>
</dbReference>
<evidence type="ECO:0000256" key="6">
    <source>
        <dbReference type="ARBA" id="ARBA00022989"/>
    </source>
</evidence>
<comment type="function">
    <text evidence="10 13">F(1)F(0) ATP synthase produces ATP from ADP in the presence of a proton or sodium gradient. F-type ATPases consist of two structural domains, F(1) containing the extramembraneous catalytic core and F(0) containing the membrane proton channel, linked together by a central stalk and a peripheral stalk. During catalysis, ATP synthesis in the catalytic domain of F(1) is coupled via a rotary mechanism of the central stalk subunits to proton translocation.</text>
</comment>
<comment type="similarity">
    <text evidence="1 13 14">Belongs to the ATPase B chain family.</text>
</comment>
<feature type="transmembrane region" description="Helical" evidence="13">
    <location>
        <begin position="28"/>
        <end position="46"/>
    </location>
</feature>
<evidence type="ECO:0000256" key="12">
    <source>
        <dbReference type="ARBA" id="ARBA00037847"/>
    </source>
</evidence>
<proteinExistence type="inferred from homology"/>
<dbReference type="CDD" id="cd06503">
    <property type="entry name" value="ATP-synt_Fo_b"/>
    <property type="match status" value="1"/>
</dbReference>
<evidence type="ECO:0000256" key="15">
    <source>
        <dbReference type="SAM" id="Coils"/>
    </source>
</evidence>
<evidence type="ECO:0000256" key="14">
    <source>
        <dbReference type="RuleBase" id="RU003848"/>
    </source>
</evidence>
<feature type="signal peptide" evidence="16">
    <location>
        <begin position="1"/>
        <end position="18"/>
    </location>
</feature>
<dbReference type="GO" id="GO:0046961">
    <property type="term" value="F:proton-transporting ATPase activity, rotational mechanism"/>
    <property type="evidence" value="ECO:0007669"/>
    <property type="project" value="TreeGrafter"/>
</dbReference>
<keyword evidence="9 13" id="KW-0066">ATP synthesis</keyword>
<evidence type="ECO:0000256" key="16">
    <source>
        <dbReference type="SAM" id="SignalP"/>
    </source>
</evidence>